<gene>
    <name evidence="1" type="ORF">DUI87_23205</name>
</gene>
<organism evidence="1 2">
    <name type="scientific">Hirundo rustica rustica</name>
    <dbReference type="NCBI Taxonomy" id="333673"/>
    <lineage>
        <taxon>Eukaryota</taxon>
        <taxon>Metazoa</taxon>
        <taxon>Chordata</taxon>
        <taxon>Craniata</taxon>
        <taxon>Vertebrata</taxon>
        <taxon>Euteleostomi</taxon>
        <taxon>Archelosauria</taxon>
        <taxon>Archosauria</taxon>
        <taxon>Dinosauria</taxon>
        <taxon>Saurischia</taxon>
        <taxon>Theropoda</taxon>
        <taxon>Coelurosauria</taxon>
        <taxon>Aves</taxon>
        <taxon>Neognathae</taxon>
        <taxon>Neoaves</taxon>
        <taxon>Telluraves</taxon>
        <taxon>Australaves</taxon>
        <taxon>Passeriformes</taxon>
        <taxon>Sylvioidea</taxon>
        <taxon>Hirundinidae</taxon>
        <taxon>Hirundo</taxon>
    </lineage>
</organism>
<proteinExistence type="predicted"/>
<accession>A0A3M0JHF6</accession>
<keyword evidence="2" id="KW-1185">Reference proteome</keyword>
<comment type="caution">
    <text evidence="1">The sequence shown here is derived from an EMBL/GenBank/DDBJ whole genome shotgun (WGS) entry which is preliminary data.</text>
</comment>
<protein>
    <submittedName>
        <fullName evidence="1">Uncharacterized protein</fullName>
    </submittedName>
</protein>
<evidence type="ECO:0000313" key="1">
    <source>
        <dbReference type="EMBL" id="RMC00588.1"/>
    </source>
</evidence>
<dbReference type="Proteomes" id="UP000269221">
    <property type="component" value="Unassembled WGS sequence"/>
</dbReference>
<sequence length="88" mass="10172">MCGTPQGSVWGPGLFSVFITDTDSETSAHMKMTRSLVVQLTQQRDMIPPRIPDVDKFDKEVYKYLMKFEKSKFKVLHLGQARRDMSRC</sequence>
<name>A0A3M0JHF6_HIRRU</name>
<dbReference type="AlphaFoldDB" id="A0A3M0JHF6"/>
<dbReference type="EMBL" id="QRBI01000144">
    <property type="protein sequence ID" value="RMC00588.1"/>
    <property type="molecule type" value="Genomic_DNA"/>
</dbReference>
<evidence type="ECO:0000313" key="2">
    <source>
        <dbReference type="Proteomes" id="UP000269221"/>
    </source>
</evidence>
<reference evidence="1 2" key="1">
    <citation type="submission" date="2018-07" db="EMBL/GenBank/DDBJ databases">
        <title>A high quality draft genome assembly of the barn swallow (H. rustica rustica).</title>
        <authorList>
            <person name="Formenti G."/>
            <person name="Chiara M."/>
            <person name="Poveda L."/>
            <person name="Francoijs K.-J."/>
            <person name="Bonisoli-Alquati A."/>
            <person name="Canova L."/>
            <person name="Gianfranceschi L."/>
            <person name="Horner D.S."/>
            <person name="Saino N."/>
        </authorList>
    </citation>
    <scope>NUCLEOTIDE SEQUENCE [LARGE SCALE GENOMIC DNA]</scope>
    <source>
        <strain evidence="1">Chelidonia</strain>
        <tissue evidence="1">Blood</tissue>
    </source>
</reference>